<dbReference type="PROSITE" id="PS51099">
    <property type="entry name" value="PTS_EIIB_TYPE_2"/>
    <property type="match status" value="1"/>
</dbReference>
<dbReference type="GO" id="GO:0009401">
    <property type="term" value="P:phosphoenolpyruvate-dependent sugar phosphotransferase system"/>
    <property type="evidence" value="ECO:0007669"/>
    <property type="project" value="UniProtKB-KW"/>
</dbReference>
<keyword evidence="13 14" id="KW-0472">Membrane</keyword>
<keyword evidence="12 14" id="KW-1133">Transmembrane helix</keyword>
<evidence type="ECO:0000256" key="9">
    <source>
        <dbReference type="ARBA" id="ARBA00022683"/>
    </source>
</evidence>
<keyword evidence="9" id="KW-0598">Phosphotransferase system</keyword>
<feature type="transmembrane region" description="Helical" evidence="14">
    <location>
        <begin position="295"/>
        <end position="320"/>
    </location>
</feature>
<feature type="transmembrane region" description="Helical" evidence="14">
    <location>
        <begin position="356"/>
        <end position="374"/>
    </location>
</feature>
<feature type="transmembrane region" description="Helical" evidence="14">
    <location>
        <begin position="440"/>
        <end position="458"/>
    </location>
</feature>
<dbReference type="Proteomes" id="UP000778951">
    <property type="component" value="Unassembled WGS sequence"/>
</dbReference>
<feature type="transmembrane region" description="Helical" evidence="14">
    <location>
        <begin position="394"/>
        <end position="419"/>
    </location>
</feature>
<dbReference type="Pfam" id="PF02302">
    <property type="entry name" value="PTS_IIB"/>
    <property type="match status" value="1"/>
</dbReference>
<keyword evidence="19" id="KW-1185">Reference proteome</keyword>
<gene>
    <name evidence="18" type="ORF">HCT48_04005</name>
</gene>
<dbReference type="InterPro" id="IPR002178">
    <property type="entry name" value="PTS_EIIA_type-2_dom"/>
</dbReference>
<comment type="catalytic activity">
    <reaction evidence="1">
        <text>D-fructose(out) + N(pros)-phospho-L-histidyl-[protein] = D-fructose 1-phosphate(in) + L-histidyl-[protein]</text>
        <dbReference type="Rhea" id="RHEA:49252"/>
        <dbReference type="Rhea" id="RHEA-COMP:9745"/>
        <dbReference type="Rhea" id="RHEA-COMP:9746"/>
        <dbReference type="ChEBI" id="CHEBI:29979"/>
        <dbReference type="ChEBI" id="CHEBI:37721"/>
        <dbReference type="ChEBI" id="CHEBI:58674"/>
        <dbReference type="ChEBI" id="CHEBI:64837"/>
        <dbReference type="EC" id="2.7.1.202"/>
    </reaction>
</comment>
<feature type="transmembrane region" description="Helical" evidence="14">
    <location>
        <begin position="508"/>
        <end position="535"/>
    </location>
</feature>
<feature type="domain" description="PTS EIIB type-2" evidence="16">
    <location>
        <begin position="170"/>
        <end position="268"/>
    </location>
</feature>
<dbReference type="InterPro" id="IPR003352">
    <property type="entry name" value="PTS_EIIC"/>
</dbReference>
<dbReference type="InterPro" id="IPR013014">
    <property type="entry name" value="PTS_EIIC_2"/>
</dbReference>
<dbReference type="CDD" id="cd05569">
    <property type="entry name" value="PTS_IIB_fructose"/>
    <property type="match status" value="1"/>
</dbReference>
<dbReference type="NCBIfam" id="TIGR01427">
    <property type="entry name" value="PTS_IIC_fructo"/>
    <property type="match status" value="1"/>
</dbReference>
<dbReference type="SUPFAM" id="SSF52794">
    <property type="entry name" value="PTS system IIB component-like"/>
    <property type="match status" value="1"/>
</dbReference>
<dbReference type="RefSeq" id="WP_167695471.1">
    <property type="nucleotide sequence ID" value="NZ_CP118181.1"/>
</dbReference>
<dbReference type="GO" id="GO:0090563">
    <property type="term" value="F:protein-phosphocysteine-sugar phosphotransferase activity"/>
    <property type="evidence" value="ECO:0007669"/>
    <property type="project" value="TreeGrafter"/>
</dbReference>
<sequence length="655" mass="71205">MHIRNMTQESLILLEHEASTRAQVLDHLADQLEKAGYISNKQQYLQDVFTREEESPTGFEQGIAIPHGRSSAVIKSGFAFMRTKKVIKDWPSLDEENQVQLIFLLAIPQEGKSNEQMKLLATLSTALLNQNFIDDLIHGTTPKEILHALDKIDIQDKHRTQSSATISQKKRVLAITACATGIAHTYMAAEALVKAGKALDIDILVEKQGANGLEDKHTQTLIAQADALIIACDIAPKEIERFVGLPYISVKVAQPLKHAEELITRVLTNPDGRVETTAMENDTDQNKKHSLLSEMMQAIMTGISYMIPVIVAAGLMMGLAKLTAMAMGQIDNMGQFLQSENAFYLLLGNLDRFGGLIFRFIYPIFGAYAAYSLADRQGIVPGFIGGSFAAGLHFSLWGISGVASGFLGAMFLGLLAGYVARFLNQHIKLSKNLVAMKPMFLIPGISVLIIFIANFYFVDPVFGALNSWMEKSIRAFDTGSELMLVAIIAAATAFDLGGPINKAAGAIAIGLAADAIFPLTGRVLAIVIPPIGLGLSTVIDKYLVGRHVYSEELRIVGSSSIILGFIAISEGAIPFMLKNPLITIPLNILGAIIGATTAVALGAVQWNPLPAIWGWPLVENLWAYLVGLLAGVLFIAISNVFVRFYLLKKFKKNQL</sequence>
<evidence type="ECO:0000256" key="3">
    <source>
        <dbReference type="ARBA" id="ARBA00012799"/>
    </source>
</evidence>
<evidence type="ECO:0000313" key="18">
    <source>
        <dbReference type="EMBL" id="NIZ69378.1"/>
    </source>
</evidence>
<keyword evidence="8" id="KW-0808">Transferase</keyword>
<dbReference type="Gene3D" id="3.40.50.2300">
    <property type="match status" value="1"/>
</dbReference>
<keyword evidence="6" id="KW-0597">Phosphoprotein</keyword>
<feature type="transmembrane region" description="Helical" evidence="14">
    <location>
        <begin position="555"/>
        <end position="577"/>
    </location>
</feature>
<feature type="transmembrane region" description="Helical" evidence="14">
    <location>
        <begin position="478"/>
        <end position="496"/>
    </location>
</feature>
<evidence type="ECO:0000256" key="4">
    <source>
        <dbReference type="ARBA" id="ARBA00022448"/>
    </source>
</evidence>
<dbReference type="GO" id="GO:0016301">
    <property type="term" value="F:kinase activity"/>
    <property type="evidence" value="ECO:0007669"/>
    <property type="project" value="UniProtKB-KW"/>
</dbReference>
<protein>
    <recommendedName>
        <fullName evidence="3">protein-N(pi)-phosphohistidine--D-fructose phosphotransferase</fullName>
        <ecNumber evidence="3">2.7.1.202</ecNumber>
    </recommendedName>
</protein>
<dbReference type="InterPro" id="IPR004715">
    <property type="entry name" value="PTS_IIA_fruc"/>
</dbReference>
<keyword evidence="4" id="KW-0813">Transport</keyword>
<dbReference type="PROSITE" id="PS51094">
    <property type="entry name" value="PTS_EIIA_TYPE_2"/>
    <property type="match status" value="1"/>
</dbReference>
<evidence type="ECO:0000256" key="13">
    <source>
        <dbReference type="ARBA" id="ARBA00023136"/>
    </source>
</evidence>
<keyword evidence="5" id="KW-1003">Cell membrane</keyword>
<dbReference type="EC" id="2.7.1.202" evidence="3"/>
<keyword evidence="11" id="KW-0418">Kinase</keyword>
<dbReference type="NCBIfam" id="TIGR00848">
    <property type="entry name" value="fruA"/>
    <property type="match status" value="1"/>
</dbReference>
<evidence type="ECO:0000256" key="14">
    <source>
        <dbReference type="SAM" id="Phobius"/>
    </source>
</evidence>
<accession>A0A968GF62</accession>
<evidence type="ECO:0000256" key="2">
    <source>
        <dbReference type="ARBA" id="ARBA00004429"/>
    </source>
</evidence>
<evidence type="ECO:0000313" key="19">
    <source>
        <dbReference type="Proteomes" id="UP000778951"/>
    </source>
</evidence>
<dbReference type="CDD" id="cd00211">
    <property type="entry name" value="PTS_IIA_fru"/>
    <property type="match status" value="1"/>
</dbReference>
<name>A0A968GF62_9SPIO</name>
<evidence type="ECO:0000256" key="1">
    <source>
        <dbReference type="ARBA" id="ARBA00001401"/>
    </source>
</evidence>
<evidence type="ECO:0000259" key="16">
    <source>
        <dbReference type="PROSITE" id="PS51099"/>
    </source>
</evidence>
<dbReference type="Pfam" id="PF00359">
    <property type="entry name" value="PTS_EIIA_2"/>
    <property type="match status" value="1"/>
</dbReference>
<dbReference type="SUPFAM" id="SSF55804">
    <property type="entry name" value="Phoshotransferase/anion transport protein"/>
    <property type="match status" value="1"/>
</dbReference>
<dbReference type="InterPro" id="IPR036095">
    <property type="entry name" value="PTS_EIIB-like_sf"/>
</dbReference>
<evidence type="ECO:0000256" key="7">
    <source>
        <dbReference type="ARBA" id="ARBA00022597"/>
    </source>
</evidence>
<feature type="transmembrane region" description="Helical" evidence="14">
    <location>
        <begin position="621"/>
        <end position="646"/>
    </location>
</feature>
<dbReference type="Pfam" id="PF02378">
    <property type="entry name" value="PTS_EIIC"/>
    <property type="match status" value="1"/>
</dbReference>
<reference evidence="18" key="1">
    <citation type="submission" date="2020-03" db="EMBL/GenBank/DDBJ databases">
        <title>Spirochaetal bacteria isolated from arthropods constitute a novel genus Entomospira genus novum within the order Spirochaetales.</title>
        <authorList>
            <person name="Grana-Miraglia L."/>
            <person name="Sikutova S."/>
            <person name="Fingerle V."/>
            <person name="Sing A."/>
            <person name="Castillo-Ramirez S."/>
            <person name="Margos G."/>
            <person name="Rudolf I."/>
        </authorList>
    </citation>
    <scope>NUCLEOTIDE SEQUENCE</scope>
    <source>
        <strain evidence="18">BR149</strain>
    </source>
</reference>
<comment type="caution">
    <text evidence="18">The sequence shown here is derived from an EMBL/GenBank/DDBJ whole genome shotgun (WGS) entry which is preliminary data.</text>
</comment>
<keyword evidence="7" id="KW-0762">Sugar transport</keyword>
<dbReference type="PROSITE" id="PS51104">
    <property type="entry name" value="PTS_EIIC_TYPE_2"/>
    <property type="match status" value="1"/>
</dbReference>
<dbReference type="InterPro" id="IPR006327">
    <property type="entry name" value="PTS_IIC_fruc"/>
</dbReference>
<evidence type="ECO:0000259" key="15">
    <source>
        <dbReference type="PROSITE" id="PS51094"/>
    </source>
</evidence>
<feature type="transmembrane region" description="Helical" evidence="14">
    <location>
        <begin position="584"/>
        <end position="606"/>
    </location>
</feature>
<dbReference type="GO" id="GO:0022877">
    <property type="term" value="F:protein-N(PI)-phosphohistidine-fructose phosphotransferase system transporter activity"/>
    <property type="evidence" value="ECO:0007669"/>
    <property type="project" value="InterPro"/>
</dbReference>
<evidence type="ECO:0000256" key="5">
    <source>
        <dbReference type="ARBA" id="ARBA00022475"/>
    </source>
</evidence>
<evidence type="ECO:0000256" key="10">
    <source>
        <dbReference type="ARBA" id="ARBA00022692"/>
    </source>
</evidence>
<dbReference type="AlphaFoldDB" id="A0A968GF62"/>
<feature type="domain" description="PTS EIIA type-2" evidence="15">
    <location>
        <begin position="5"/>
        <end position="152"/>
    </location>
</feature>
<comment type="subcellular location">
    <subcellularLocation>
        <location evidence="2">Cell inner membrane</location>
        <topology evidence="2">Multi-pass membrane protein</topology>
    </subcellularLocation>
</comment>
<keyword evidence="10 14" id="KW-0812">Transmembrane</keyword>
<proteinExistence type="predicted"/>
<dbReference type="Gene3D" id="3.40.930.10">
    <property type="entry name" value="Mannitol-specific EII, Chain A"/>
    <property type="match status" value="1"/>
</dbReference>
<feature type="domain" description="PTS EIIC type-2" evidence="17">
    <location>
        <begin position="295"/>
        <end position="644"/>
    </location>
</feature>
<evidence type="ECO:0000256" key="8">
    <source>
        <dbReference type="ARBA" id="ARBA00022679"/>
    </source>
</evidence>
<dbReference type="EMBL" id="JAATLM010000001">
    <property type="protein sequence ID" value="NIZ69378.1"/>
    <property type="molecule type" value="Genomic_DNA"/>
</dbReference>
<dbReference type="InterPro" id="IPR013011">
    <property type="entry name" value="PTS_EIIB_2"/>
</dbReference>
<dbReference type="InterPro" id="IPR050864">
    <property type="entry name" value="Bacterial_PTS_Sugar_Transport"/>
</dbReference>
<dbReference type="GO" id="GO:0005886">
    <property type="term" value="C:plasma membrane"/>
    <property type="evidence" value="ECO:0007669"/>
    <property type="project" value="UniProtKB-SubCell"/>
</dbReference>
<evidence type="ECO:0000256" key="11">
    <source>
        <dbReference type="ARBA" id="ARBA00022777"/>
    </source>
</evidence>
<evidence type="ECO:0000259" key="17">
    <source>
        <dbReference type="PROSITE" id="PS51104"/>
    </source>
</evidence>
<dbReference type="InterPro" id="IPR016152">
    <property type="entry name" value="PTrfase/Anion_transptr"/>
</dbReference>
<organism evidence="18 19">
    <name type="scientific">Entomospira culicis</name>
    <dbReference type="NCBI Taxonomy" id="2719989"/>
    <lineage>
        <taxon>Bacteria</taxon>
        <taxon>Pseudomonadati</taxon>
        <taxon>Spirochaetota</taxon>
        <taxon>Spirochaetia</taxon>
        <taxon>Spirochaetales</taxon>
        <taxon>Spirochaetaceae</taxon>
        <taxon>Entomospira</taxon>
    </lineage>
</organism>
<dbReference type="InterPro" id="IPR003353">
    <property type="entry name" value="PTS_IIB_fruc"/>
</dbReference>
<evidence type="ECO:0000256" key="12">
    <source>
        <dbReference type="ARBA" id="ARBA00022989"/>
    </source>
</evidence>
<evidence type="ECO:0000256" key="6">
    <source>
        <dbReference type="ARBA" id="ARBA00022553"/>
    </source>
</evidence>
<dbReference type="PANTHER" id="PTHR30505:SF0">
    <property type="entry name" value="FRUCTOSE-LIKE PTS SYSTEM EIIBC COMPONENT-RELATED"/>
    <property type="match status" value="1"/>
</dbReference>
<dbReference type="PANTHER" id="PTHR30505">
    <property type="entry name" value="FRUCTOSE-LIKE PERMEASE"/>
    <property type="match status" value="1"/>
</dbReference>
<dbReference type="InterPro" id="IPR003501">
    <property type="entry name" value="PTS_EIIB_2/3"/>
</dbReference>
<dbReference type="GO" id="GO:0005351">
    <property type="term" value="F:carbohydrate:proton symporter activity"/>
    <property type="evidence" value="ECO:0007669"/>
    <property type="project" value="InterPro"/>
</dbReference>